<dbReference type="InterPro" id="IPR043781">
    <property type="entry name" value="DUF5723"/>
</dbReference>
<gene>
    <name evidence="3" type="ORF">SAMN04488692_1022</name>
</gene>
<organism evidence="3 4">
    <name type="scientific">Halarsenatibacter silvermanii</name>
    <dbReference type="NCBI Taxonomy" id="321763"/>
    <lineage>
        <taxon>Bacteria</taxon>
        <taxon>Bacillati</taxon>
        <taxon>Bacillota</taxon>
        <taxon>Clostridia</taxon>
        <taxon>Halanaerobiales</taxon>
        <taxon>Halarsenatibacteraceae</taxon>
        <taxon>Halarsenatibacter</taxon>
    </lineage>
</organism>
<proteinExistence type="predicted"/>
<evidence type="ECO:0000313" key="3">
    <source>
        <dbReference type="EMBL" id="SDL15011.1"/>
    </source>
</evidence>
<accession>A0A1G9HPV6</accession>
<keyword evidence="4" id="KW-1185">Reference proteome</keyword>
<evidence type="ECO:0000256" key="1">
    <source>
        <dbReference type="SAM" id="SignalP"/>
    </source>
</evidence>
<dbReference type="AlphaFoldDB" id="A0A1G9HPV6"/>
<feature type="signal peptide" evidence="1">
    <location>
        <begin position="1"/>
        <end position="17"/>
    </location>
</feature>
<feature type="chain" id="PRO_5038937738" description="DUF5723 domain-containing protein" evidence="1">
    <location>
        <begin position="18"/>
        <end position="470"/>
    </location>
</feature>
<dbReference type="OrthoDB" id="2110163at2"/>
<dbReference type="STRING" id="321763.SAMN04488692_1022"/>
<dbReference type="Proteomes" id="UP000199476">
    <property type="component" value="Unassembled WGS sequence"/>
</dbReference>
<sequence length="470" mass="50279">MLSLAVILALTGFTARADYSTMSIGKGGTGVIDTGITALPNNPAGVHFDTGSFSLRGDFILGAGNTYLDSDDLRDAVDEDFEDIIEELGEEGISAYGNLNTGAKFRAGPIGGFSGSITGFAGGEARASGEMGSGVFRFLEDLEDVDFDNVQVGDLEEWDPMNLDDTEFGYSATVDYGASLSYDITERAGESVAEFFSGEDREMRVNRLAVGGTYKYKDGAVGEFSTEGQMEFVDKTSFFTEEIADIDENDLDEKLIVPNTPDVVKVEGKYSDSDDTASGSAVDLGVYGEFNERFSLGFSIKNVIGSLSTSSGTIIDGEMDIDAEEVAKKIEDGQDEPEDLIEDYEEIISEQLDYDEETGSISYRLPMIINLGGAYQASEDVEVSGKVAHARHDVGPNDTRLAAGVETTRLNPVDLRAGANYSSLRESVSLSAGAGFDLGPMQADLAFSDLRGIFSSAKSFDAAIEFGLEF</sequence>
<dbReference type="Gene3D" id="2.40.160.60">
    <property type="entry name" value="Outer membrane protein transport protein (OMPP1/FadL/TodX)"/>
    <property type="match status" value="1"/>
</dbReference>
<evidence type="ECO:0000259" key="2">
    <source>
        <dbReference type="Pfam" id="PF18990"/>
    </source>
</evidence>
<dbReference type="EMBL" id="FNGO01000002">
    <property type="protein sequence ID" value="SDL15011.1"/>
    <property type="molecule type" value="Genomic_DNA"/>
</dbReference>
<feature type="domain" description="DUF5723" evidence="2">
    <location>
        <begin position="70"/>
        <end position="441"/>
    </location>
</feature>
<dbReference type="RefSeq" id="WP_159429750.1">
    <property type="nucleotide sequence ID" value="NZ_FNGO01000002.1"/>
</dbReference>
<evidence type="ECO:0000313" key="4">
    <source>
        <dbReference type="Proteomes" id="UP000199476"/>
    </source>
</evidence>
<name>A0A1G9HPV6_9FIRM</name>
<reference evidence="3 4" key="1">
    <citation type="submission" date="2016-10" db="EMBL/GenBank/DDBJ databases">
        <authorList>
            <person name="de Groot N.N."/>
        </authorList>
    </citation>
    <scope>NUCLEOTIDE SEQUENCE [LARGE SCALE GENOMIC DNA]</scope>
    <source>
        <strain evidence="3 4">SLAS-1</strain>
    </source>
</reference>
<dbReference type="Pfam" id="PF18990">
    <property type="entry name" value="DUF5723"/>
    <property type="match status" value="1"/>
</dbReference>
<keyword evidence="1" id="KW-0732">Signal</keyword>
<protein>
    <recommendedName>
        <fullName evidence="2">DUF5723 domain-containing protein</fullName>
    </recommendedName>
</protein>